<organism evidence="2 5">
    <name type="scientific">Neisseria musculi</name>
    <dbReference type="NCBI Taxonomy" id="1815583"/>
    <lineage>
        <taxon>Bacteria</taxon>
        <taxon>Pseudomonadati</taxon>
        <taxon>Pseudomonadota</taxon>
        <taxon>Betaproteobacteria</taxon>
        <taxon>Neisseriales</taxon>
        <taxon>Neisseriaceae</taxon>
        <taxon>Neisseria</taxon>
    </lineage>
</organism>
<dbReference type="EMBL" id="CP060414">
    <property type="protein sequence ID" value="QNT58181.1"/>
    <property type="molecule type" value="Genomic_DNA"/>
</dbReference>
<feature type="compositionally biased region" description="Basic and acidic residues" evidence="1">
    <location>
        <begin position="8"/>
        <end position="34"/>
    </location>
</feature>
<protein>
    <submittedName>
        <fullName evidence="2">Uncharacterized protein</fullName>
    </submittedName>
</protein>
<dbReference type="Proteomes" id="UP000516412">
    <property type="component" value="Chromosome"/>
</dbReference>
<sequence>MHKKAKRLRDEAQKEKDKAERLKREHKKTLEQHIKRASKQVQIVENDNKQLRESLANSKLELARAKNELKIYESMKHHTPSGDVVILENEIIAKLKAENAKPKKTYKPPMVEIERKGREIARRDLQRAALEAAKEKQLIKESNRKAALARHAKTNKLKAQAIREYKDSGLSKNQFAKQAASRFYVSESTMRKNWLQGVLAIERYAKNPYPMRVKAYSMRA</sequence>
<evidence type="ECO:0000313" key="2">
    <source>
        <dbReference type="EMBL" id="QNT57736.1"/>
    </source>
</evidence>
<evidence type="ECO:0000256" key="1">
    <source>
        <dbReference type="SAM" id="MobiDB-lite"/>
    </source>
</evidence>
<dbReference type="KEGG" id="nmus:H7A79_1247"/>
<dbReference type="RefSeq" id="WP_186999913.1">
    <property type="nucleotide sequence ID" value="NZ_CP060414.2"/>
</dbReference>
<reference evidence="5" key="1">
    <citation type="submission" date="2020-09" db="EMBL/GenBank/DDBJ databases">
        <title>Complete Genome Sequence of mouse commensal type strain Neisseria musculi.</title>
        <authorList>
            <person name="Thapa E."/>
            <person name="Aluvathingal J."/>
            <person name="Nadendla S."/>
            <person name="Mehta A."/>
            <person name="Tettelin H."/>
            <person name="Weyand N.J."/>
        </authorList>
    </citation>
    <scope>NUCLEOTIDE SEQUENCE [LARGE SCALE GENOMIC DNA]</scope>
    <source>
        <strain evidence="4 5">NW831</strain>
    </source>
</reference>
<dbReference type="AlphaFoldDB" id="A0A7H1M7X1"/>
<gene>
    <name evidence="2" type="ORF">H7A79_1247</name>
    <name evidence="3" type="ORF">H7A79_1513</name>
    <name evidence="4" type="ORF">H7A79_1778</name>
</gene>
<accession>A0A7H1M7X1</accession>
<evidence type="ECO:0000313" key="4">
    <source>
        <dbReference type="EMBL" id="QNT59041.1"/>
    </source>
</evidence>
<evidence type="ECO:0000313" key="5">
    <source>
        <dbReference type="Proteomes" id="UP000516412"/>
    </source>
</evidence>
<dbReference type="EMBL" id="CP060414">
    <property type="protein sequence ID" value="QNT57736.1"/>
    <property type="molecule type" value="Genomic_DNA"/>
</dbReference>
<feature type="region of interest" description="Disordered" evidence="1">
    <location>
        <begin position="1"/>
        <end position="36"/>
    </location>
</feature>
<reference evidence="2" key="2">
    <citation type="submission" date="2024-06" db="EMBL/GenBank/DDBJ databases">
        <title>Complete Genome Sequence of mouse commensal type strain Neisseria musculi.</title>
        <authorList>
            <person name="Thapa E."/>
            <person name="Aluvathingal J."/>
            <person name="Nadendla S."/>
            <person name="Mehta A."/>
            <person name="Tettelin H."/>
            <person name="Weyand N.J."/>
        </authorList>
    </citation>
    <scope>NUCLEOTIDE SEQUENCE</scope>
    <source>
        <strain evidence="2 5">NW831</strain>
    </source>
</reference>
<keyword evidence="5" id="KW-1185">Reference proteome</keyword>
<dbReference type="EMBL" id="CP060414">
    <property type="protein sequence ID" value="QNT59041.1"/>
    <property type="molecule type" value="Genomic_DNA"/>
</dbReference>
<evidence type="ECO:0000313" key="3">
    <source>
        <dbReference type="EMBL" id="QNT58181.1"/>
    </source>
</evidence>
<name>A0A7H1M7X1_9NEIS</name>
<proteinExistence type="predicted"/>
<dbReference type="KEGG" id="nmus:H7A79_1513"/>
<dbReference type="KEGG" id="nmus:H7A79_1778"/>